<dbReference type="EMBL" id="CASHTH010004092">
    <property type="protein sequence ID" value="CAI8053424.1"/>
    <property type="molecule type" value="Genomic_DNA"/>
</dbReference>
<organism evidence="4 5">
    <name type="scientific">Geodia barretti</name>
    <name type="common">Barrett's horny sponge</name>
    <dbReference type="NCBI Taxonomy" id="519541"/>
    <lineage>
        <taxon>Eukaryota</taxon>
        <taxon>Metazoa</taxon>
        <taxon>Porifera</taxon>
        <taxon>Demospongiae</taxon>
        <taxon>Heteroscleromorpha</taxon>
        <taxon>Tetractinellida</taxon>
        <taxon>Astrophorina</taxon>
        <taxon>Geodiidae</taxon>
        <taxon>Geodia</taxon>
    </lineage>
</organism>
<name>A0AA35XDH5_GEOBA</name>
<evidence type="ECO:0000313" key="5">
    <source>
        <dbReference type="Proteomes" id="UP001174909"/>
    </source>
</evidence>
<dbReference type="SUPFAM" id="SSF81296">
    <property type="entry name" value="E set domains"/>
    <property type="match status" value="1"/>
</dbReference>
<feature type="region of interest" description="Disordered" evidence="2">
    <location>
        <begin position="223"/>
        <end position="298"/>
    </location>
</feature>
<dbReference type="Gene3D" id="2.60.40.10">
    <property type="entry name" value="Immunoglobulins"/>
    <property type="match status" value="1"/>
</dbReference>
<comment type="caution">
    <text evidence="4">The sequence shown here is derived from an EMBL/GenBank/DDBJ whole genome shotgun (WGS) entry which is preliminary data.</text>
</comment>
<dbReference type="InterPro" id="IPR014756">
    <property type="entry name" value="Ig_E-set"/>
</dbReference>
<protein>
    <submittedName>
        <fullName evidence="4">EH domain-binding protein 1</fullName>
    </submittedName>
</protein>
<dbReference type="SMART" id="SM00557">
    <property type="entry name" value="IG_FLMN"/>
    <property type="match status" value="1"/>
</dbReference>
<dbReference type="Proteomes" id="UP001174909">
    <property type="component" value="Unassembled WGS sequence"/>
</dbReference>
<evidence type="ECO:0000313" key="4">
    <source>
        <dbReference type="EMBL" id="CAI8053424.1"/>
    </source>
</evidence>
<dbReference type="InterPro" id="IPR017868">
    <property type="entry name" value="Filamin/ABP280_repeat-like"/>
</dbReference>
<proteinExistence type="predicted"/>
<keyword evidence="5" id="KW-1185">Reference proteome</keyword>
<feature type="domain" description="C2 NT-type" evidence="3">
    <location>
        <begin position="10"/>
        <end position="164"/>
    </location>
</feature>
<dbReference type="InterPro" id="IPR013783">
    <property type="entry name" value="Ig-like_fold"/>
</dbReference>
<feature type="compositionally biased region" description="Basic and acidic residues" evidence="2">
    <location>
        <begin position="360"/>
        <end position="454"/>
    </location>
</feature>
<feature type="repeat" description="Filamin" evidence="1">
    <location>
        <begin position="453"/>
        <end position="552"/>
    </location>
</feature>
<evidence type="ECO:0000256" key="2">
    <source>
        <dbReference type="SAM" id="MobiDB-lite"/>
    </source>
</evidence>
<dbReference type="PROSITE" id="PS50194">
    <property type="entry name" value="FILAMIN_REPEAT"/>
    <property type="match status" value="1"/>
</dbReference>
<feature type="compositionally biased region" description="Basic residues" evidence="2">
    <location>
        <begin position="350"/>
        <end position="359"/>
    </location>
</feature>
<dbReference type="Pfam" id="PF10358">
    <property type="entry name" value="NT-C2"/>
    <property type="match status" value="1"/>
</dbReference>
<feature type="compositionally biased region" description="Basic and acidic residues" evidence="2">
    <location>
        <begin position="326"/>
        <end position="349"/>
    </location>
</feature>
<gene>
    <name evidence="4" type="ORF">GBAR_LOCUS29224</name>
</gene>
<dbReference type="InterPro" id="IPR019448">
    <property type="entry name" value="NT-C2"/>
</dbReference>
<sequence>MSLGKVARKLKRVGKTAYQFRITSTFEYIDLGCNGTWRPENVRVIWIRSHRRVQSIDVKWQPSEDRGPNGALGKATFDPSFSVALLVTVYGDTSGKEEHFEEKEYKYYIESDGPNGKKIVASFNMDISEYATLNGSRHTLDMSFKPVSKKINKAVLGITLQAEFMKRGNAIDDDMQSTFSAVSTGQDSLQFDEEEEELEAVAAVTSDGTSGRGRSFLNIDLANYRTWPPPGNGGHRTGDARHGELLKRTTLPKGPPKKPERRGTPGHSPSVQRKFETDEREEEAETQFQVEAEPETAETGETGLMYMNLNAEGHVGSVEGGIEEAPWERSDEEAEKKDGEPPREKAKDRRTSHRAKRQREKQEKDRERQEEKERRQKERERRLKEKSPTPERRLKEKSKSPIPERRLKDKSKSPTPEARDSPALPPREKRPLTNGEHKKEEEMVKEEEKDKKSEEDDENAAKVAEVVMTTKPNDVATCGQPISAVFDIRSAGEGSLSAVCKGTKTKTVETSVQEESNGHYRIQFTPTEADMFMLSVLWSGHNVPGSPFLINLNLLPPAETPPGGTRE</sequence>
<dbReference type="AlphaFoldDB" id="A0AA35XDH5"/>
<dbReference type="Pfam" id="PF00630">
    <property type="entry name" value="Filamin"/>
    <property type="match status" value="1"/>
</dbReference>
<dbReference type="PROSITE" id="PS51840">
    <property type="entry name" value="C2_NT"/>
    <property type="match status" value="1"/>
</dbReference>
<evidence type="ECO:0000259" key="3">
    <source>
        <dbReference type="PROSITE" id="PS51840"/>
    </source>
</evidence>
<dbReference type="InterPro" id="IPR001298">
    <property type="entry name" value="Filamin/ABP280_rpt"/>
</dbReference>
<feature type="compositionally biased region" description="Basic and acidic residues" evidence="2">
    <location>
        <begin position="236"/>
        <end position="247"/>
    </location>
</feature>
<accession>A0AA35XDH5</accession>
<feature type="region of interest" description="Disordered" evidence="2">
    <location>
        <begin position="323"/>
        <end position="460"/>
    </location>
</feature>
<reference evidence="4" key="1">
    <citation type="submission" date="2023-03" db="EMBL/GenBank/DDBJ databases">
        <authorList>
            <person name="Steffen K."/>
            <person name="Cardenas P."/>
        </authorList>
    </citation>
    <scope>NUCLEOTIDE SEQUENCE</scope>
</reference>
<evidence type="ECO:0000256" key="1">
    <source>
        <dbReference type="PROSITE-ProRule" id="PRU00087"/>
    </source>
</evidence>